<proteinExistence type="predicted"/>
<dbReference type="AlphaFoldDB" id="A0A7J8HBQ1"/>
<name>A0A7J8HBQ1_MOLMO</name>
<sequence>MTVGRCLLWVSPPVGLQPSVLGTTCGTFFEVSSLNQKLRRWGLEQMYLLRFLGKPRLKTYSCAAKYTADDCQNPKAQVHCPGCSKGAVLDAPPTAHLLRHAPSPPTPQVLGVDAQWALSTDSCHPGPYGSQTCISASRRTSAIDMNFLLNWGGGGSFSKLVCVVQSEIHLTIFRLLKHRLFILRSDHLPFPGGGWMAVSEDTWPDPQAPRGGRPPWPPGTLPPCAHICPHYPRVALQVFAHMEGRGQRHGALTMSRRQDRTKTGSVLTLWRLRPRRYSCQPSEVGF</sequence>
<reference evidence="1 2" key="1">
    <citation type="journal article" date="2020" name="Nature">
        <title>Six reference-quality genomes reveal evolution of bat adaptations.</title>
        <authorList>
            <person name="Jebb D."/>
            <person name="Huang Z."/>
            <person name="Pippel M."/>
            <person name="Hughes G.M."/>
            <person name="Lavrichenko K."/>
            <person name="Devanna P."/>
            <person name="Winkler S."/>
            <person name="Jermiin L.S."/>
            <person name="Skirmuntt E.C."/>
            <person name="Katzourakis A."/>
            <person name="Burkitt-Gray L."/>
            <person name="Ray D.A."/>
            <person name="Sullivan K.A.M."/>
            <person name="Roscito J.G."/>
            <person name="Kirilenko B.M."/>
            <person name="Davalos L.M."/>
            <person name="Corthals A.P."/>
            <person name="Power M.L."/>
            <person name="Jones G."/>
            <person name="Ransome R.D."/>
            <person name="Dechmann D.K.N."/>
            <person name="Locatelli A.G."/>
            <person name="Puechmaille S.J."/>
            <person name="Fedrigo O."/>
            <person name="Jarvis E.D."/>
            <person name="Hiller M."/>
            <person name="Vernes S.C."/>
            <person name="Myers E.W."/>
            <person name="Teeling E.C."/>
        </authorList>
    </citation>
    <scope>NUCLEOTIDE SEQUENCE [LARGE SCALE GENOMIC DNA]</scope>
    <source>
        <strain evidence="1">MMolMol1</strain>
        <tissue evidence="1">Muscle</tissue>
    </source>
</reference>
<dbReference type="InParanoid" id="A0A7J8HBQ1"/>
<organism evidence="1 2">
    <name type="scientific">Molossus molossus</name>
    <name type="common">Pallas' mastiff bat</name>
    <name type="synonym">Vespertilio molossus</name>
    <dbReference type="NCBI Taxonomy" id="27622"/>
    <lineage>
        <taxon>Eukaryota</taxon>
        <taxon>Metazoa</taxon>
        <taxon>Chordata</taxon>
        <taxon>Craniata</taxon>
        <taxon>Vertebrata</taxon>
        <taxon>Euteleostomi</taxon>
        <taxon>Mammalia</taxon>
        <taxon>Eutheria</taxon>
        <taxon>Laurasiatheria</taxon>
        <taxon>Chiroptera</taxon>
        <taxon>Yangochiroptera</taxon>
        <taxon>Molossidae</taxon>
        <taxon>Molossus</taxon>
    </lineage>
</organism>
<evidence type="ECO:0000313" key="1">
    <source>
        <dbReference type="EMBL" id="KAF6469717.1"/>
    </source>
</evidence>
<dbReference type="EMBL" id="JACASF010000007">
    <property type="protein sequence ID" value="KAF6469717.1"/>
    <property type="molecule type" value="Genomic_DNA"/>
</dbReference>
<keyword evidence="2" id="KW-1185">Reference proteome</keyword>
<accession>A0A7J8HBQ1</accession>
<gene>
    <name evidence="1" type="ORF">HJG59_011094</name>
</gene>
<evidence type="ECO:0000313" key="2">
    <source>
        <dbReference type="Proteomes" id="UP000550707"/>
    </source>
</evidence>
<dbReference type="Proteomes" id="UP000550707">
    <property type="component" value="Unassembled WGS sequence"/>
</dbReference>
<protein>
    <submittedName>
        <fullName evidence="1">Uncharacterized protein</fullName>
    </submittedName>
</protein>
<comment type="caution">
    <text evidence="1">The sequence shown here is derived from an EMBL/GenBank/DDBJ whole genome shotgun (WGS) entry which is preliminary data.</text>
</comment>